<reference evidence="11" key="1">
    <citation type="submission" date="2022-07" db="EMBL/GenBank/DDBJ databases">
        <title>Fungi with potential for degradation of polypropylene.</title>
        <authorList>
            <person name="Gostincar C."/>
        </authorList>
    </citation>
    <scope>NUCLEOTIDE SEQUENCE</scope>
    <source>
        <strain evidence="11">EXF-13308</strain>
    </source>
</reference>
<dbReference type="GO" id="GO:0022857">
    <property type="term" value="F:transmembrane transporter activity"/>
    <property type="evidence" value="ECO:0007669"/>
    <property type="project" value="InterPro"/>
</dbReference>
<dbReference type="Gene3D" id="1.20.1250.20">
    <property type="entry name" value="MFS general substrate transporter like domains"/>
    <property type="match status" value="1"/>
</dbReference>
<keyword evidence="3" id="KW-1003">Cell membrane</keyword>
<name>A0AA38VNC8_9PEZI</name>
<feature type="compositionally biased region" description="Basic and acidic residues" evidence="8">
    <location>
        <begin position="560"/>
        <end position="571"/>
    </location>
</feature>
<evidence type="ECO:0000259" key="10">
    <source>
        <dbReference type="PROSITE" id="PS50850"/>
    </source>
</evidence>
<evidence type="ECO:0000256" key="2">
    <source>
        <dbReference type="ARBA" id="ARBA00022448"/>
    </source>
</evidence>
<gene>
    <name evidence="11" type="ORF">NKR23_g2352</name>
</gene>
<dbReference type="SUPFAM" id="SSF103473">
    <property type="entry name" value="MFS general substrate transporter"/>
    <property type="match status" value="1"/>
</dbReference>
<evidence type="ECO:0000256" key="5">
    <source>
        <dbReference type="ARBA" id="ARBA00022989"/>
    </source>
</evidence>
<accession>A0AA38VNC8</accession>
<feature type="transmembrane region" description="Helical" evidence="9">
    <location>
        <begin position="155"/>
        <end position="174"/>
    </location>
</feature>
<feature type="transmembrane region" description="Helical" evidence="9">
    <location>
        <begin position="88"/>
        <end position="113"/>
    </location>
</feature>
<dbReference type="Proteomes" id="UP001174694">
    <property type="component" value="Unassembled WGS sequence"/>
</dbReference>
<dbReference type="PANTHER" id="PTHR23502:SF186">
    <property type="entry name" value="MAJOR FACILITATOR SUPERFAMILY (MFS) PROFILE DOMAIN-CONTAINING PROTEIN"/>
    <property type="match status" value="1"/>
</dbReference>
<keyword evidence="2" id="KW-0813">Transport</keyword>
<comment type="caution">
    <text evidence="11">The sequence shown here is derived from an EMBL/GenBank/DDBJ whole genome shotgun (WGS) entry which is preliminary data.</text>
</comment>
<feature type="domain" description="Major facilitator superfamily (MFS) profile" evidence="10">
    <location>
        <begin position="90"/>
        <end position="522"/>
    </location>
</feature>
<feature type="region of interest" description="Disordered" evidence="8">
    <location>
        <begin position="1"/>
        <end position="33"/>
    </location>
</feature>
<feature type="compositionally biased region" description="Polar residues" evidence="8">
    <location>
        <begin position="1"/>
        <end position="15"/>
    </location>
</feature>
<evidence type="ECO:0000256" key="6">
    <source>
        <dbReference type="ARBA" id="ARBA00023136"/>
    </source>
</evidence>
<evidence type="ECO:0000256" key="7">
    <source>
        <dbReference type="ARBA" id="ARBA00038459"/>
    </source>
</evidence>
<dbReference type="AlphaFoldDB" id="A0AA38VNC8"/>
<evidence type="ECO:0000313" key="11">
    <source>
        <dbReference type="EMBL" id="KAJ9154866.1"/>
    </source>
</evidence>
<dbReference type="InterPro" id="IPR020846">
    <property type="entry name" value="MFS_dom"/>
</dbReference>
<dbReference type="EMBL" id="JANBVO010000004">
    <property type="protein sequence ID" value="KAJ9154866.1"/>
    <property type="molecule type" value="Genomic_DNA"/>
</dbReference>
<keyword evidence="5 9" id="KW-1133">Transmembrane helix</keyword>
<dbReference type="CDD" id="cd17323">
    <property type="entry name" value="MFS_Tpo1_MDR_like"/>
    <property type="match status" value="1"/>
</dbReference>
<feature type="transmembrane region" description="Helical" evidence="9">
    <location>
        <begin position="353"/>
        <end position="378"/>
    </location>
</feature>
<feature type="transmembrane region" description="Helical" evidence="9">
    <location>
        <begin position="213"/>
        <end position="236"/>
    </location>
</feature>
<feature type="transmembrane region" description="Helical" evidence="9">
    <location>
        <begin position="248"/>
        <end position="273"/>
    </location>
</feature>
<feature type="compositionally biased region" description="Basic residues" evidence="8">
    <location>
        <begin position="572"/>
        <end position="586"/>
    </location>
</feature>
<feature type="transmembrane region" description="Helical" evidence="9">
    <location>
        <begin position="456"/>
        <end position="481"/>
    </location>
</feature>
<organism evidence="11 12">
    <name type="scientific">Pleurostoma richardsiae</name>
    <dbReference type="NCBI Taxonomy" id="41990"/>
    <lineage>
        <taxon>Eukaryota</taxon>
        <taxon>Fungi</taxon>
        <taxon>Dikarya</taxon>
        <taxon>Ascomycota</taxon>
        <taxon>Pezizomycotina</taxon>
        <taxon>Sordariomycetes</taxon>
        <taxon>Sordariomycetidae</taxon>
        <taxon>Calosphaeriales</taxon>
        <taxon>Pleurostomataceae</taxon>
        <taxon>Pleurostoma</taxon>
    </lineage>
</organism>
<feature type="transmembrane region" description="Helical" evidence="9">
    <location>
        <begin position="321"/>
        <end position="347"/>
    </location>
</feature>
<dbReference type="PROSITE" id="PS50850">
    <property type="entry name" value="MFS"/>
    <property type="match status" value="1"/>
</dbReference>
<evidence type="ECO:0000256" key="8">
    <source>
        <dbReference type="SAM" id="MobiDB-lite"/>
    </source>
</evidence>
<comment type="similarity">
    <text evidence="7">Belongs to the major facilitator superfamily. DHA1 family. Polyamines/proton antiporter (TC 2.A.1.2.16) subfamily.</text>
</comment>
<keyword evidence="4 9" id="KW-0812">Transmembrane</keyword>
<dbReference type="PANTHER" id="PTHR23502">
    <property type="entry name" value="MAJOR FACILITATOR SUPERFAMILY"/>
    <property type="match status" value="1"/>
</dbReference>
<feature type="transmembrane region" description="Helical" evidence="9">
    <location>
        <begin position="125"/>
        <end position="143"/>
    </location>
</feature>
<evidence type="ECO:0000256" key="1">
    <source>
        <dbReference type="ARBA" id="ARBA00004651"/>
    </source>
</evidence>
<protein>
    <submittedName>
        <fullName evidence="11">Fluconazole resistance protein 1</fullName>
    </submittedName>
</protein>
<dbReference type="GO" id="GO:0005886">
    <property type="term" value="C:plasma membrane"/>
    <property type="evidence" value="ECO:0007669"/>
    <property type="project" value="UniProtKB-SubCell"/>
</dbReference>
<keyword evidence="12" id="KW-1185">Reference proteome</keyword>
<feature type="transmembrane region" description="Helical" evidence="9">
    <location>
        <begin position="425"/>
        <end position="449"/>
    </location>
</feature>
<feature type="region of interest" description="Disordered" evidence="8">
    <location>
        <begin position="553"/>
        <end position="612"/>
    </location>
</feature>
<comment type="subcellular location">
    <subcellularLocation>
        <location evidence="1">Cell membrane</location>
        <topology evidence="1">Multi-pass membrane protein</topology>
    </subcellularLocation>
</comment>
<dbReference type="Pfam" id="PF07690">
    <property type="entry name" value="MFS_1"/>
    <property type="match status" value="1"/>
</dbReference>
<feature type="transmembrane region" description="Helical" evidence="9">
    <location>
        <begin position="399"/>
        <end position="419"/>
    </location>
</feature>
<dbReference type="InterPro" id="IPR011701">
    <property type="entry name" value="MFS"/>
</dbReference>
<dbReference type="InterPro" id="IPR036259">
    <property type="entry name" value="MFS_trans_sf"/>
</dbReference>
<sequence length="612" mass="67667">MASQEPRSSSSSVTATEPGRDLESQGASQSAKHSRISHFRLVIDQAGVTPEVLNHTWQGQGTEESPYIVEFLPSDPRNPFQFPKWKKWFITILQAIATLAVAFVSTAYSGGVFEVIYQFNISREVAILGISLFVLGFAIGPLLWAPLSEFYGRQIPFFFTYMVLTAFNAGAAGAQNMQTLIILRFFAGSFGSSPLTNSGGVIADMFTASERGLATAVFATAPFLGPSIGPIVGGFLGETEGWRWIEGVMAIFTGVLWIVCSMLVPETYAPVILRRRAAKLTKLTGKVHISKLELQHQKKTMAHQFKVALSRPWVLLFKEPIVFLTSLYMAIIYGTLYMMFAAFPIVFQQYRGWSQGIGGLAFLGVTVGMMVAVSFAIFDNKRYTAVVAKYKGAAPPEARLPPAIIGSILIPVGLFWFAWTNSPSIHWVVCIIGSGFFAAGIVLVFLSLMNYLIDSYVIFAASVLAANAVLRSLFGAAFPLFTTQMYGNLGIHWASSIPAFLALGCLPFPILFYKYGDRIRMRCEYAAEAALVLQRMRSAHQPQVQVEDIDTDEAEEEMHEVERQKTLERQRTRASRASRSSRRHSFASRVSRADRDERPPVADVEAGEKEEQ</sequence>
<dbReference type="FunFam" id="1.20.1250.20:FF:000266">
    <property type="entry name" value="MFS multidrug transporter, putative"/>
    <property type="match status" value="1"/>
</dbReference>
<feature type="transmembrane region" description="Helical" evidence="9">
    <location>
        <begin position="493"/>
        <end position="513"/>
    </location>
</feature>
<evidence type="ECO:0000256" key="3">
    <source>
        <dbReference type="ARBA" id="ARBA00022475"/>
    </source>
</evidence>
<evidence type="ECO:0000313" key="12">
    <source>
        <dbReference type="Proteomes" id="UP001174694"/>
    </source>
</evidence>
<evidence type="ECO:0000256" key="9">
    <source>
        <dbReference type="SAM" id="Phobius"/>
    </source>
</evidence>
<feature type="compositionally biased region" description="Basic and acidic residues" evidence="8">
    <location>
        <begin position="591"/>
        <end position="612"/>
    </location>
</feature>
<proteinExistence type="inferred from homology"/>
<evidence type="ECO:0000256" key="4">
    <source>
        <dbReference type="ARBA" id="ARBA00022692"/>
    </source>
</evidence>
<keyword evidence="6 9" id="KW-0472">Membrane</keyword>